<keyword evidence="2" id="KW-1185">Reference proteome</keyword>
<gene>
    <name evidence="1" type="ORF">ETD85_29560</name>
</gene>
<dbReference type="OrthoDB" id="7945987at2"/>
<reference evidence="1 2" key="1">
    <citation type="submission" date="2019-05" db="EMBL/GenBank/DDBJ databases">
        <title>Draft genome sequence of Nonomuraea zeae DSM 100528.</title>
        <authorList>
            <person name="Saricaoglu S."/>
            <person name="Isik K."/>
        </authorList>
    </citation>
    <scope>NUCLEOTIDE SEQUENCE [LARGE SCALE GENOMIC DNA]</scope>
    <source>
        <strain evidence="1 2">DSM 100528</strain>
    </source>
</reference>
<dbReference type="Proteomes" id="UP000306628">
    <property type="component" value="Unassembled WGS sequence"/>
</dbReference>
<dbReference type="SUPFAM" id="SSF46785">
    <property type="entry name" value="Winged helix' DNA-binding domain"/>
    <property type="match status" value="1"/>
</dbReference>
<organism evidence="1 2">
    <name type="scientific">Nonomuraea zeae</name>
    <dbReference type="NCBI Taxonomy" id="1642303"/>
    <lineage>
        <taxon>Bacteria</taxon>
        <taxon>Bacillati</taxon>
        <taxon>Actinomycetota</taxon>
        <taxon>Actinomycetes</taxon>
        <taxon>Streptosporangiales</taxon>
        <taxon>Streptosporangiaceae</taxon>
        <taxon>Nonomuraea</taxon>
    </lineage>
</organism>
<proteinExistence type="predicted"/>
<sequence>MGIQRRPATEAEARALASAIRLRILRLCLDQALTNKEIAGRLGANPATTLHHVRKLVETGFLAAEPSRQGPRGSVEIPYRATGKSWEMDVRESGVSGANAAMLDAFLQEVRLADVDAGSFARLGLRLTAEGRKELWRRLEEVLDDFRARQPPPDGEAYSLFLAIHPDAGRDAQHPDA</sequence>
<protein>
    <submittedName>
        <fullName evidence="1">Winged helix-turn-helix transcriptional regulator</fullName>
    </submittedName>
</protein>
<dbReference type="InterPro" id="IPR036390">
    <property type="entry name" value="WH_DNA-bd_sf"/>
</dbReference>
<evidence type="ECO:0000313" key="2">
    <source>
        <dbReference type="Proteomes" id="UP000306628"/>
    </source>
</evidence>
<dbReference type="CDD" id="cd00090">
    <property type="entry name" value="HTH_ARSR"/>
    <property type="match status" value="1"/>
</dbReference>
<evidence type="ECO:0000313" key="1">
    <source>
        <dbReference type="EMBL" id="TMR30315.1"/>
    </source>
</evidence>
<comment type="caution">
    <text evidence="1">The sequence shown here is derived from an EMBL/GenBank/DDBJ whole genome shotgun (WGS) entry which is preliminary data.</text>
</comment>
<dbReference type="EMBL" id="VCKX01000103">
    <property type="protein sequence ID" value="TMR30315.1"/>
    <property type="molecule type" value="Genomic_DNA"/>
</dbReference>
<dbReference type="InterPro" id="IPR036388">
    <property type="entry name" value="WH-like_DNA-bd_sf"/>
</dbReference>
<dbReference type="Gene3D" id="1.10.10.10">
    <property type="entry name" value="Winged helix-like DNA-binding domain superfamily/Winged helix DNA-binding domain"/>
    <property type="match status" value="1"/>
</dbReference>
<dbReference type="Pfam" id="PF13412">
    <property type="entry name" value="HTH_24"/>
    <property type="match status" value="1"/>
</dbReference>
<accession>A0A5S4GBC1</accession>
<name>A0A5S4GBC1_9ACTN</name>
<dbReference type="InterPro" id="IPR011991">
    <property type="entry name" value="ArsR-like_HTH"/>
</dbReference>
<dbReference type="AlphaFoldDB" id="A0A5S4GBC1"/>
<dbReference type="RefSeq" id="WP_138693069.1">
    <property type="nucleotide sequence ID" value="NZ_JBHSAZ010000016.1"/>
</dbReference>